<dbReference type="EMBL" id="LR796197">
    <property type="protein sequence ID" value="CAB4126453.1"/>
    <property type="molecule type" value="Genomic_DNA"/>
</dbReference>
<evidence type="ECO:0000259" key="1">
    <source>
        <dbReference type="Pfam" id="PF18925"/>
    </source>
</evidence>
<reference evidence="2" key="1">
    <citation type="submission" date="2020-04" db="EMBL/GenBank/DDBJ databases">
        <authorList>
            <person name="Chiriac C."/>
            <person name="Salcher M."/>
            <person name="Ghai R."/>
            <person name="Kavagutti S V."/>
        </authorList>
    </citation>
    <scope>NUCLEOTIDE SEQUENCE</scope>
</reference>
<name>A0A6J5KZT6_9CAUD</name>
<proteinExistence type="predicted"/>
<dbReference type="InterPro" id="IPR043732">
    <property type="entry name" value="DUF5675"/>
</dbReference>
<protein>
    <recommendedName>
        <fullName evidence="1">DUF5675 domain-containing protein</fullName>
    </recommendedName>
</protein>
<accession>A0A6J5KZT6</accession>
<evidence type="ECO:0000313" key="2">
    <source>
        <dbReference type="EMBL" id="CAB4126453.1"/>
    </source>
</evidence>
<organism evidence="2">
    <name type="scientific">uncultured Caudovirales phage</name>
    <dbReference type="NCBI Taxonomy" id="2100421"/>
    <lineage>
        <taxon>Viruses</taxon>
        <taxon>Duplodnaviria</taxon>
        <taxon>Heunggongvirae</taxon>
        <taxon>Uroviricota</taxon>
        <taxon>Caudoviricetes</taxon>
        <taxon>Peduoviridae</taxon>
        <taxon>Maltschvirus</taxon>
        <taxon>Maltschvirus maltsch</taxon>
    </lineage>
</organism>
<dbReference type="Pfam" id="PF18925">
    <property type="entry name" value="DUF5675"/>
    <property type="match status" value="1"/>
</dbReference>
<sequence length="129" mass="14545">MKITLKRYEFRDTYTVGRLYIDDVYFCYTLEDKVREGEKVNGQTAIPTGTYNVIIDVSTRFGKQLPHILNVPNFTGVRIHAGNTSKDTEGCILLGQTYAGKDFIGNSKSAFDVFFEKLKQAKTATITIC</sequence>
<feature type="domain" description="DUF5675" evidence="1">
    <location>
        <begin position="4"/>
        <end position="119"/>
    </location>
</feature>
<gene>
    <name evidence="2" type="ORF">UFOVP89_61</name>
</gene>